<dbReference type="AlphaFoldDB" id="A0A381NPP7"/>
<protein>
    <submittedName>
        <fullName evidence="1">Uncharacterized protein</fullName>
    </submittedName>
</protein>
<proteinExistence type="predicted"/>
<gene>
    <name evidence="1" type="ORF">METZ01_LOCUS9354</name>
</gene>
<dbReference type="EMBL" id="UINC01000505">
    <property type="protein sequence ID" value="SUZ56500.1"/>
    <property type="molecule type" value="Genomic_DNA"/>
</dbReference>
<reference evidence="1" key="1">
    <citation type="submission" date="2018-05" db="EMBL/GenBank/DDBJ databases">
        <authorList>
            <person name="Lanie J.A."/>
            <person name="Ng W.-L."/>
            <person name="Kazmierczak K.M."/>
            <person name="Andrzejewski T.M."/>
            <person name="Davidsen T.M."/>
            <person name="Wayne K.J."/>
            <person name="Tettelin H."/>
            <person name="Glass J.I."/>
            <person name="Rusch D."/>
            <person name="Podicherti R."/>
            <person name="Tsui H.-C.T."/>
            <person name="Winkler M.E."/>
        </authorList>
    </citation>
    <scope>NUCLEOTIDE SEQUENCE</scope>
</reference>
<evidence type="ECO:0000313" key="1">
    <source>
        <dbReference type="EMBL" id="SUZ56500.1"/>
    </source>
</evidence>
<accession>A0A381NPP7</accession>
<name>A0A381NPP7_9ZZZZ</name>
<organism evidence="1">
    <name type="scientific">marine metagenome</name>
    <dbReference type="NCBI Taxonomy" id="408172"/>
    <lineage>
        <taxon>unclassified sequences</taxon>
        <taxon>metagenomes</taxon>
        <taxon>ecological metagenomes</taxon>
    </lineage>
</organism>
<sequence length="106" mass="12167">MIYAIGLRAEFFNGRRTVRSRPDRNLRRFAQETGGGYFELQENDELGSTFTRVAQELHSQYLIGFSPTELDGKVHELSVRLRNQNMTARARRSYVASAERLSSVPN</sequence>